<evidence type="ECO:0000256" key="3">
    <source>
        <dbReference type="ARBA" id="ARBA00030602"/>
    </source>
</evidence>
<gene>
    <name evidence="5" type="ORF">AGABI1DRAFT_114369</name>
</gene>
<dbReference type="InterPro" id="IPR045038">
    <property type="entry name" value="AIG2-like"/>
</dbReference>
<dbReference type="HOGENOM" id="CLU_093936_1_0_1"/>
<comment type="similarity">
    <text evidence="1">Belongs to the gamma-glutamylcyclotransferase family.</text>
</comment>
<feature type="non-terminal residue" evidence="5">
    <location>
        <position position="205"/>
    </location>
</feature>
<accession>K5XUK0</accession>
<reference evidence="6" key="1">
    <citation type="journal article" date="2012" name="Proc. Natl. Acad. Sci. U.S.A.">
        <title>Genome sequence of the button mushroom Agaricus bisporus reveals mechanisms governing adaptation to a humic-rich ecological niche.</title>
        <authorList>
            <person name="Morin E."/>
            <person name="Kohler A."/>
            <person name="Baker A.R."/>
            <person name="Foulongne-Oriol M."/>
            <person name="Lombard V."/>
            <person name="Nagy L.G."/>
            <person name="Ohm R.A."/>
            <person name="Patyshakuliyeva A."/>
            <person name="Brun A."/>
            <person name="Aerts A.L."/>
            <person name="Bailey A.M."/>
            <person name="Billette C."/>
            <person name="Coutinho P.M."/>
            <person name="Deakin G."/>
            <person name="Doddapaneni H."/>
            <person name="Floudas D."/>
            <person name="Grimwood J."/>
            <person name="Hilden K."/>
            <person name="Kuees U."/>
            <person name="LaButti K.M."/>
            <person name="Lapidus A."/>
            <person name="Lindquist E.A."/>
            <person name="Lucas S.M."/>
            <person name="Murat C."/>
            <person name="Riley R.W."/>
            <person name="Salamov A.A."/>
            <person name="Schmutz J."/>
            <person name="Subramanian V."/>
            <person name="Woesten H.A.B."/>
            <person name="Xu J."/>
            <person name="Eastwood D.C."/>
            <person name="Foster G.D."/>
            <person name="Sonnenberg A.S."/>
            <person name="Cullen D."/>
            <person name="de Vries R.P."/>
            <person name="Lundell T."/>
            <person name="Hibbett D.S."/>
            <person name="Henrissat B."/>
            <person name="Burton K.S."/>
            <person name="Kerrigan R.W."/>
            <person name="Challen M.P."/>
            <person name="Grigoriev I.V."/>
            <person name="Martin F."/>
        </authorList>
    </citation>
    <scope>NUCLEOTIDE SEQUENCE [LARGE SCALE GENOMIC DNA]</scope>
    <source>
        <strain evidence="6">JB137-S8 / ATCC MYA-4627 / FGSC 10392</strain>
    </source>
</reference>
<dbReference type="PANTHER" id="PTHR31544:SF2">
    <property type="entry name" value="AIG2-LIKE PROTEIN D"/>
    <property type="match status" value="1"/>
</dbReference>
<evidence type="ECO:0000313" key="5">
    <source>
        <dbReference type="EMBL" id="EKM78775.1"/>
    </source>
</evidence>
<dbReference type="GO" id="GO:0016740">
    <property type="term" value="F:transferase activity"/>
    <property type="evidence" value="ECO:0007669"/>
    <property type="project" value="UniProtKB-KW"/>
</dbReference>
<sequence length="205" mass="23417">MLETTKAFFYGTLMHPEILKRVVGNEGTHLEICPAVLMEYTRHRVKLADYPGVVPFARSSYKLYKGREDLAQEDRCVRGTLVTGLTKHDIRLLDYFEGTEYTRDPVKVHPLGPFTSISAHATEFQSLVPATPPLLPDLSKIEPIDAETYVFIDLEMLEPSPWDFRGFVERNAWKWYGKGANDNEDIAEVDRRRERGAREMAGIIA</sequence>
<dbReference type="OrthoDB" id="1044435at2759"/>
<dbReference type="AlphaFoldDB" id="K5XUK0"/>
<dbReference type="KEGG" id="abp:AGABI1DRAFT114369"/>
<dbReference type="InParanoid" id="K5XUK0"/>
<evidence type="ECO:0000256" key="1">
    <source>
        <dbReference type="ARBA" id="ARBA00008861"/>
    </source>
</evidence>
<keyword evidence="2" id="KW-0808">Transferase</keyword>
<dbReference type="RefSeq" id="XP_007330582.1">
    <property type="nucleotide sequence ID" value="XM_007330520.1"/>
</dbReference>
<dbReference type="EMBL" id="JH971391">
    <property type="protein sequence ID" value="EKM78775.1"/>
    <property type="molecule type" value="Genomic_DNA"/>
</dbReference>
<dbReference type="Gene3D" id="3.10.490.10">
    <property type="entry name" value="Gamma-glutamyl cyclotransferase-like"/>
    <property type="match status" value="1"/>
</dbReference>
<feature type="domain" description="Gamma-glutamylcyclotransferase AIG2-like" evidence="4">
    <location>
        <begin position="8"/>
        <end position="108"/>
    </location>
</feature>
<dbReference type="eggNOG" id="ENOG502RAB7">
    <property type="taxonomic scope" value="Eukaryota"/>
</dbReference>
<proteinExistence type="inferred from homology"/>
<keyword evidence="6" id="KW-1185">Reference proteome</keyword>
<dbReference type="PANTHER" id="PTHR31544">
    <property type="entry name" value="AIG2-LIKE PROTEIN D"/>
    <property type="match status" value="1"/>
</dbReference>
<dbReference type="SUPFAM" id="SSF110857">
    <property type="entry name" value="Gamma-glutamyl cyclotransferase-like"/>
    <property type="match status" value="1"/>
</dbReference>
<dbReference type="Pfam" id="PF06094">
    <property type="entry name" value="GGACT"/>
    <property type="match status" value="1"/>
</dbReference>
<dbReference type="InterPro" id="IPR013024">
    <property type="entry name" value="GGCT-like"/>
</dbReference>
<evidence type="ECO:0000256" key="2">
    <source>
        <dbReference type="ARBA" id="ARBA00022679"/>
    </source>
</evidence>
<dbReference type="CDD" id="cd06661">
    <property type="entry name" value="GGCT_like"/>
    <property type="match status" value="1"/>
</dbReference>
<evidence type="ECO:0000313" key="6">
    <source>
        <dbReference type="Proteomes" id="UP000008493"/>
    </source>
</evidence>
<dbReference type="OMA" id="RDNAWKW"/>
<protein>
    <recommendedName>
        <fullName evidence="3">Putative gamma-glutamylcyclotransferase</fullName>
    </recommendedName>
</protein>
<organism evidence="5 6">
    <name type="scientific">Agaricus bisporus var. burnettii (strain JB137-S8 / ATCC MYA-4627 / FGSC 10392)</name>
    <name type="common">White button mushroom</name>
    <dbReference type="NCBI Taxonomy" id="597362"/>
    <lineage>
        <taxon>Eukaryota</taxon>
        <taxon>Fungi</taxon>
        <taxon>Dikarya</taxon>
        <taxon>Basidiomycota</taxon>
        <taxon>Agaricomycotina</taxon>
        <taxon>Agaricomycetes</taxon>
        <taxon>Agaricomycetidae</taxon>
        <taxon>Agaricales</taxon>
        <taxon>Agaricineae</taxon>
        <taxon>Agaricaceae</taxon>
        <taxon>Agaricus</taxon>
    </lineage>
</organism>
<evidence type="ECO:0000259" key="4">
    <source>
        <dbReference type="Pfam" id="PF06094"/>
    </source>
</evidence>
<dbReference type="InterPro" id="IPR009288">
    <property type="entry name" value="AIG2-like_dom"/>
</dbReference>
<dbReference type="Proteomes" id="UP000008493">
    <property type="component" value="Unassembled WGS sequence"/>
</dbReference>
<name>K5XUK0_AGABU</name>
<dbReference type="GeneID" id="18824306"/>
<dbReference type="InterPro" id="IPR036568">
    <property type="entry name" value="GGCT-like_sf"/>
</dbReference>